<evidence type="ECO:0000256" key="1">
    <source>
        <dbReference type="ARBA" id="ARBA00004196"/>
    </source>
</evidence>
<dbReference type="Gene3D" id="3.80.10.10">
    <property type="entry name" value="Ribonuclease Inhibitor"/>
    <property type="match status" value="1"/>
</dbReference>
<evidence type="ECO:0000256" key="2">
    <source>
        <dbReference type="ARBA" id="ARBA00022737"/>
    </source>
</evidence>
<dbReference type="GO" id="GO:0016301">
    <property type="term" value="F:kinase activity"/>
    <property type="evidence" value="ECO:0007669"/>
    <property type="project" value="UniProtKB-KW"/>
</dbReference>
<dbReference type="SUPFAM" id="SSF52058">
    <property type="entry name" value="L domain-like"/>
    <property type="match status" value="1"/>
</dbReference>
<keyword evidence="5" id="KW-1185">Reference proteome</keyword>
<dbReference type="AlphaFoldDB" id="A0A9N8E337"/>
<keyword evidence="2" id="KW-0677">Repeat</keyword>
<keyword evidence="4" id="KW-0418">Kinase</keyword>
<dbReference type="OrthoDB" id="48557at2759"/>
<evidence type="ECO:0000256" key="3">
    <source>
        <dbReference type="SAM" id="Phobius"/>
    </source>
</evidence>
<organism evidence="4 5">
    <name type="scientific">Seminavis robusta</name>
    <dbReference type="NCBI Taxonomy" id="568900"/>
    <lineage>
        <taxon>Eukaryota</taxon>
        <taxon>Sar</taxon>
        <taxon>Stramenopiles</taxon>
        <taxon>Ochrophyta</taxon>
        <taxon>Bacillariophyta</taxon>
        <taxon>Bacillariophyceae</taxon>
        <taxon>Bacillariophycidae</taxon>
        <taxon>Naviculales</taxon>
        <taxon>Naviculaceae</taxon>
        <taxon>Seminavis</taxon>
    </lineage>
</organism>
<dbReference type="InterPro" id="IPR032675">
    <property type="entry name" value="LRR_dom_sf"/>
</dbReference>
<keyword evidence="4" id="KW-0808">Transferase</keyword>
<dbReference type="EMBL" id="CAICTM010000601">
    <property type="protein sequence ID" value="CAB9513617.1"/>
    <property type="molecule type" value="Genomic_DNA"/>
</dbReference>
<feature type="transmembrane region" description="Helical" evidence="3">
    <location>
        <begin position="77"/>
        <end position="95"/>
    </location>
</feature>
<proteinExistence type="predicted"/>
<dbReference type="PANTHER" id="PTHR48059">
    <property type="entry name" value="POLYGALACTURONASE INHIBITOR 1"/>
    <property type="match status" value="1"/>
</dbReference>
<keyword evidence="3" id="KW-0812">Transmembrane</keyword>
<comment type="subcellular location">
    <subcellularLocation>
        <location evidence="1">Cell envelope</location>
    </subcellularLocation>
</comment>
<keyword evidence="4" id="KW-0675">Receptor</keyword>
<dbReference type="InterPro" id="IPR051848">
    <property type="entry name" value="PGIP"/>
</dbReference>
<dbReference type="Proteomes" id="UP001153069">
    <property type="component" value="Unassembled WGS sequence"/>
</dbReference>
<sequence length="386" mass="43811">MRDVNTHIISPECQRTGTGYALSLNPKGLKCDAFITHCWDDTLKIRDALKRRRGNLREIDKLIQQYRNHELQKEDHWLYFLLVIASFVAIAAVAIRNPAGNPLSRTELISFLPESNQDSILPGSPQARALDWTMEHPDFLAAPEWRKRQLFGLMSLYYSAMLSWEVDSSVHECKWRDKSCKKTDVCQKLCSWCISCTEDGRIERLIIQPNSPIQGSIPPEVSMLSSHLRELKFQDRYLSRNIQWDATWSLPTELGMLSNLESFDVTALELTGVVPTEFGAMSALANLSLRSHIRLVGEIPSELGLATSLTNLQLEDHKFHGQVPSELGKLRKLRTLKINKNLLSGTVPEEICSLRHLEAIRVDCQSFSSCCGGDPNKCRCSRPKRH</sequence>
<keyword evidence="3" id="KW-1133">Transmembrane helix</keyword>
<evidence type="ECO:0000313" key="5">
    <source>
        <dbReference type="Proteomes" id="UP001153069"/>
    </source>
</evidence>
<gene>
    <name evidence="4" type="ORF">SEMRO_602_G173770.1</name>
</gene>
<protein>
    <submittedName>
        <fullName evidence="4">LRR receptor-like serine threonine-protein kinase</fullName>
    </submittedName>
</protein>
<evidence type="ECO:0000313" key="4">
    <source>
        <dbReference type="EMBL" id="CAB9513617.1"/>
    </source>
</evidence>
<reference evidence="4" key="1">
    <citation type="submission" date="2020-06" db="EMBL/GenBank/DDBJ databases">
        <authorList>
            <consortium name="Plant Systems Biology data submission"/>
        </authorList>
    </citation>
    <scope>NUCLEOTIDE SEQUENCE</scope>
    <source>
        <strain evidence="4">D6</strain>
    </source>
</reference>
<accession>A0A9N8E337</accession>
<keyword evidence="3" id="KW-0472">Membrane</keyword>
<dbReference type="PANTHER" id="PTHR48059:SF30">
    <property type="entry name" value="OS06G0587000 PROTEIN"/>
    <property type="match status" value="1"/>
</dbReference>
<dbReference type="FunFam" id="3.80.10.10:FF:000383">
    <property type="entry name" value="Leucine-rich repeat receptor protein kinase EMS1"/>
    <property type="match status" value="1"/>
</dbReference>
<name>A0A9N8E337_9STRA</name>
<comment type="caution">
    <text evidence="4">The sequence shown here is derived from an EMBL/GenBank/DDBJ whole genome shotgun (WGS) entry which is preliminary data.</text>
</comment>